<dbReference type="AlphaFoldDB" id="A0A816HSH0"/>
<comment type="caution">
    <text evidence="2">The sequence shown here is derived from an EMBL/GenBank/DDBJ whole genome shotgun (WGS) entry which is preliminary data.</text>
</comment>
<protein>
    <recommendedName>
        <fullName evidence="1">RNA polymerase II elongation factor ELL N-terminal domain-containing protein</fullName>
    </recommendedName>
</protein>
<proteinExistence type="predicted"/>
<dbReference type="Pfam" id="PF10390">
    <property type="entry name" value="ELL"/>
    <property type="match status" value="1"/>
</dbReference>
<keyword evidence="3" id="KW-1185">Reference proteome</keyword>
<dbReference type="GO" id="GO:0000987">
    <property type="term" value="F:cis-regulatory region sequence-specific DNA binding"/>
    <property type="evidence" value="ECO:0007669"/>
    <property type="project" value="TreeGrafter"/>
</dbReference>
<dbReference type="GO" id="GO:0006368">
    <property type="term" value="P:transcription elongation by RNA polymerase II"/>
    <property type="evidence" value="ECO:0007669"/>
    <property type="project" value="InterPro"/>
</dbReference>
<dbReference type="InterPro" id="IPR031176">
    <property type="entry name" value="ELL/occludin"/>
</dbReference>
<dbReference type="Proteomes" id="UP000663828">
    <property type="component" value="Unassembled WGS sequence"/>
</dbReference>
<organism evidence="2 3">
    <name type="scientific">Adineta ricciae</name>
    <name type="common">Rotifer</name>
    <dbReference type="NCBI Taxonomy" id="249248"/>
    <lineage>
        <taxon>Eukaryota</taxon>
        <taxon>Metazoa</taxon>
        <taxon>Spiralia</taxon>
        <taxon>Gnathifera</taxon>
        <taxon>Rotifera</taxon>
        <taxon>Eurotatoria</taxon>
        <taxon>Bdelloidea</taxon>
        <taxon>Adinetida</taxon>
        <taxon>Adinetidae</taxon>
        <taxon>Adineta</taxon>
    </lineage>
</organism>
<gene>
    <name evidence="2" type="ORF">XAT740_LOCUS63164</name>
</gene>
<dbReference type="GO" id="GO:0008023">
    <property type="term" value="C:transcription elongation factor complex"/>
    <property type="evidence" value="ECO:0007669"/>
    <property type="project" value="InterPro"/>
</dbReference>
<accession>A0A816HSH0</accession>
<name>A0A816HSH0_ADIRI</name>
<dbReference type="GO" id="GO:0032968">
    <property type="term" value="P:positive regulation of transcription elongation by RNA polymerase II"/>
    <property type="evidence" value="ECO:0007669"/>
    <property type="project" value="TreeGrafter"/>
</dbReference>
<dbReference type="PANTHER" id="PTHR23288:SF17">
    <property type="entry name" value="RNA POLYMERASE II ELONGATION FACTOR ELL"/>
    <property type="match status" value="1"/>
</dbReference>
<dbReference type="GO" id="GO:0042795">
    <property type="term" value="P:snRNA transcription by RNA polymerase II"/>
    <property type="evidence" value="ECO:0007669"/>
    <property type="project" value="TreeGrafter"/>
</dbReference>
<evidence type="ECO:0000313" key="3">
    <source>
        <dbReference type="Proteomes" id="UP000663828"/>
    </source>
</evidence>
<dbReference type="EMBL" id="CAJNOR010018957">
    <property type="protein sequence ID" value="CAF1689127.1"/>
    <property type="molecule type" value="Genomic_DNA"/>
</dbReference>
<evidence type="ECO:0000259" key="1">
    <source>
        <dbReference type="Pfam" id="PF10390"/>
    </source>
</evidence>
<feature type="domain" description="RNA polymerase II elongation factor ELL N-terminal" evidence="1">
    <location>
        <begin position="8"/>
        <end position="133"/>
    </location>
</feature>
<sequence length="139" mass="16130">MDRNLRGNHRFRLNEDSASNDDGKLLIFVKLTDSCMKAIETYIKQNKKANLSNIKFNLTGGEISIPINNNDKKTYSFQISPEDKTPEVFQCIKQINRDQLESCGLIEQRINVQAQEDVYSMTRTKVSEFQKHEELTKKQ</sequence>
<evidence type="ECO:0000313" key="2">
    <source>
        <dbReference type="EMBL" id="CAF1689127.1"/>
    </source>
</evidence>
<dbReference type="PANTHER" id="PTHR23288">
    <property type="entry name" value="OCCLUDIN AND RNA POLYMERASE II ELONGATION FACTOR ELL"/>
    <property type="match status" value="1"/>
</dbReference>
<reference evidence="2" key="1">
    <citation type="submission" date="2021-02" db="EMBL/GenBank/DDBJ databases">
        <authorList>
            <person name="Nowell W R."/>
        </authorList>
    </citation>
    <scope>NUCLEOTIDE SEQUENCE</scope>
</reference>
<dbReference type="InterPro" id="IPR019464">
    <property type="entry name" value="ELL_N"/>
</dbReference>